<dbReference type="FunFam" id="3.30.70.270:FF:000020">
    <property type="entry name" value="Transposon Tf2-6 polyprotein-like Protein"/>
    <property type="match status" value="1"/>
</dbReference>
<evidence type="ECO:0000256" key="4">
    <source>
        <dbReference type="ARBA" id="ARBA00022759"/>
    </source>
</evidence>
<dbReference type="CDD" id="cd09274">
    <property type="entry name" value="RNase_HI_RT_Ty3"/>
    <property type="match status" value="1"/>
</dbReference>
<evidence type="ECO:0000256" key="2">
    <source>
        <dbReference type="ARBA" id="ARBA00022695"/>
    </source>
</evidence>
<keyword evidence="11" id="KW-1185">Reference proteome</keyword>
<evidence type="ECO:0000313" key="10">
    <source>
        <dbReference type="EMBL" id="GIL95297.1"/>
    </source>
</evidence>
<reference evidence="9" key="1">
    <citation type="journal article" date="2021" name="Proc. Natl. Acad. Sci. U.S.A.">
        <title>Three genomes in the algal genus Volvox reveal the fate of a haploid sex-determining region after a transition to homothallism.</title>
        <authorList>
            <person name="Yamamoto K."/>
            <person name="Hamaji T."/>
            <person name="Kawai-Toyooka H."/>
            <person name="Matsuzaki R."/>
            <person name="Takahashi F."/>
            <person name="Nishimura Y."/>
            <person name="Kawachi M."/>
            <person name="Noguchi H."/>
            <person name="Minakuchi Y."/>
            <person name="Umen J.G."/>
            <person name="Toyoda A."/>
            <person name="Nozaki H."/>
        </authorList>
    </citation>
    <scope>NUCLEOTIDE SEQUENCE</scope>
    <source>
        <strain evidence="10">NIES-3785</strain>
        <strain evidence="9">NIES-3786</strain>
    </source>
</reference>
<gene>
    <name evidence="9" type="ORF">Vretifemale_10750</name>
    <name evidence="10" type="ORF">Vretimale_1324</name>
</gene>
<dbReference type="AlphaFoldDB" id="A0A8J4CFY4"/>
<dbReference type="EMBL" id="BNCP01000022">
    <property type="protein sequence ID" value="GIL81737.1"/>
    <property type="molecule type" value="Genomic_DNA"/>
</dbReference>
<dbReference type="GO" id="GO:0016787">
    <property type="term" value="F:hydrolase activity"/>
    <property type="evidence" value="ECO:0007669"/>
    <property type="project" value="UniProtKB-KW"/>
</dbReference>
<accession>A0A8J4CFY4</accession>
<evidence type="ECO:0000256" key="6">
    <source>
        <dbReference type="ARBA" id="ARBA00022918"/>
    </source>
</evidence>
<evidence type="ECO:0000256" key="1">
    <source>
        <dbReference type="ARBA" id="ARBA00022679"/>
    </source>
</evidence>
<evidence type="ECO:0000259" key="8">
    <source>
        <dbReference type="Pfam" id="PF17917"/>
    </source>
</evidence>
<keyword evidence="1" id="KW-0808">Transferase</keyword>
<protein>
    <recommendedName>
        <fullName evidence="8">Reverse transcriptase RNase H-like domain-containing protein</fullName>
    </recommendedName>
</protein>
<evidence type="ECO:0000256" key="5">
    <source>
        <dbReference type="ARBA" id="ARBA00022801"/>
    </source>
</evidence>
<sequence>MALQPPKNVSELRTQLGFVNYYRCYVPNMSQMVVELNKLLKKDVPWSWGLAQQEAHDAIKAAFLREGMVLCRIDYSRPLILHTDFSNRGIGAVLGQLDDEGNKYMCACISRSLNKHEAQYSSYKGEMLAAVWAVKMFRHHLIGGPPFKLVTDHQPLTYLMSADGLMGQYARFALVLQEYNFVIEHRPGIRHQNADTLSHNPRASCADNTGARLDEESEHAAKLGPAPREALATVRAAWADNQLASASVHFTALVAPFSEDFCPSPEEAILGWNGWRFEERTPPPEPTNPVKTRERRQLHCAAQEWSGTAGGAG</sequence>
<proteinExistence type="predicted"/>
<dbReference type="PANTHER" id="PTHR34072:SF58">
    <property type="entry name" value="DNA (CYTOSINE-5-)-METHYLTRANSFERASE"/>
    <property type="match status" value="1"/>
</dbReference>
<name>A0A8J4CFY4_9CHLO</name>
<keyword evidence="6" id="KW-0695">RNA-directed DNA polymerase</keyword>
<dbReference type="Proteomes" id="UP000747110">
    <property type="component" value="Unassembled WGS sequence"/>
</dbReference>
<dbReference type="EMBL" id="BNCQ01000002">
    <property type="protein sequence ID" value="GIL95297.1"/>
    <property type="molecule type" value="Genomic_DNA"/>
</dbReference>
<organism evidence="9 11">
    <name type="scientific">Volvox reticuliferus</name>
    <dbReference type="NCBI Taxonomy" id="1737510"/>
    <lineage>
        <taxon>Eukaryota</taxon>
        <taxon>Viridiplantae</taxon>
        <taxon>Chlorophyta</taxon>
        <taxon>core chlorophytes</taxon>
        <taxon>Chlorophyceae</taxon>
        <taxon>CS clade</taxon>
        <taxon>Chlamydomonadales</taxon>
        <taxon>Volvocaceae</taxon>
        <taxon>Volvox</taxon>
    </lineage>
</organism>
<feature type="domain" description="Reverse transcriptase RNase H-like" evidence="8">
    <location>
        <begin position="74"/>
        <end position="179"/>
    </location>
</feature>
<evidence type="ECO:0000313" key="11">
    <source>
        <dbReference type="Proteomes" id="UP000747110"/>
    </source>
</evidence>
<keyword evidence="2" id="KW-0548">Nucleotidyltransferase</keyword>
<dbReference type="Pfam" id="PF17917">
    <property type="entry name" value="RT_RNaseH"/>
    <property type="match status" value="1"/>
</dbReference>
<dbReference type="InterPro" id="IPR043128">
    <property type="entry name" value="Rev_trsase/Diguanyl_cyclase"/>
</dbReference>
<dbReference type="GO" id="GO:0003964">
    <property type="term" value="F:RNA-directed DNA polymerase activity"/>
    <property type="evidence" value="ECO:0007669"/>
    <property type="project" value="UniProtKB-KW"/>
</dbReference>
<evidence type="ECO:0000313" key="9">
    <source>
        <dbReference type="EMBL" id="GIL81737.1"/>
    </source>
</evidence>
<evidence type="ECO:0000256" key="7">
    <source>
        <dbReference type="SAM" id="MobiDB-lite"/>
    </source>
</evidence>
<dbReference type="SUPFAM" id="SSF56672">
    <property type="entry name" value="DNA/RNA polymerases"/>
    <property type="match status" value="1"/>
</dbReference>
<evidence type="ECO:0000256" key="3">
    <source>
        <dbReference type="ARBA" id="ARBA00022722"/>
    </source>
</evidence>
<feature type="region of interest" description="Disordered" evidence="7">
    <location>
        <begin position="276"/>
        <end position="295"/>
    </location>
</feature>
<dbReference type="InterPro" id="IPR041373">
    <property type="entry name" value="RT_RNaseH"/>
</dbReference>
<keyword evidence="3" id="KW-0540">Nuclease</keyword>
<dbReference type="Gene3D" id="3.30.70.270">
    <property type="match status" value="1"/>
</dbReference>
<keyword evidence="5" id="KW-0378">Hydrolase</keyword>
<dbReference type="PANTHER" id="PTHR34072">
    <property type="entry name" value="ENZYMATIC POLYPROTEIN-RELATED"/>
    <property type="match status" value="1"/>
</dbReference>
<dbReference type="InterPro" id="IPR043502">
    <property type="entry name" value="DNA/RNA_pol_sf"/>
</dbReference>
<comment type="caution">
    <text evidence="9">The sequence shown here is derived from an EMBL/GenBank/DDBJ whole genome shotgun (WGS) entry which is preliminary data.</text>
</comment>
<dbReference type="OrthoDB" id="2020560at2759"/>
<dbReference type="Proteomes" id="UP000722791">
    <property type="component" value="Unassembled WGS sequence"/>
</dbReference>
<dbReference type="GO" id="GO:0004519">
    <property type="term" value="F:endonuclease activity"/>
    <property type="evidence" value="ECO:0007669"/>
    <property type="project" value="UniProtKB-KW"/>
</dbReference>
<keyword evidence="4" id="KW-0255">Endonuclease</keyword>